<dbReference type="InterPro" id="IPR008969">
    <property type="entry name" value="CarboxyPept-like_regulatory"/>
</dbReference>
<dbReference type="AlphaFoldDB" id="A0A5J4SFJ1"/>
<dbReference type="Gene3D" id="2.60.40.1120">
    <property type="entry name" value="Carboxypeptidase-like, regulatory domain"/>
    <property type="match status" value="1"/>
</dbReference>
<comment type="caution">
    <text evidence="3">The sequence shown here is derived from an EMBL/GenBank/DDBJ whole genome shotgun (WGS) entry which is preliminary data.</text>
</comment>
<feature type="region of interest" description="Disordered" evidence="1">
    <location>
        <begin position="912"/>
        <end position="951"/>
    </location>
</feature>
<dbReference type="SUPFAM" id="SSF49464">
    <property type="entry name" value="Carboxypeptidase regulatory domain-like"/>
    <property type="match status" value="1"/>
</dbReference>
<feature type="region of interest" description="Disordered" evidence="1">
    <location>
        <begin position="344"/>
        <end position="364"/>
    </location>
</feature>
<dbReference type="InterPro" id="IPR041700">
    <property type="entry name" value="OMP_b-brl_3"/>
</dbReference>
<dbReference type="Pfam" id="PF13620">
    <property type="entry name" value="CarboxypepD_reg"/>
    <property type="match status" value="1"/>
</dbReference>
<dbReference type="Pfam" id="PF14905">
    <property type="entry name" value="OMP_b-brl_3"/>
    <property type="match status" value="1"/>
</dbReference>
<dbReference type="EMBL" id="SNRY01000199">
    <property type="protein sequence ID" value="KAA6344797.1"/>
    <property type="molecule type" value="Genomic_DNA"/>
</dbReference>
<reference evidence="3" key="1">
    <citation type="submission" date="2019-03" db="EMBL/GenBank/DDBJ databases">
        <title>Single cell metagenomics reveals metabolic interactions within the superorganism composed of flagellate Streblomastix strix and complex community of Bacteroidetes bacteria on its surface.</title>
        <authorList>
            <person name="Treitli S.C."/>
            <person name="Kolisko M."/>
            <person name="Husnik F."/>
            <person name="Keeling P."/>
            <person name="Hampl V."/>
        </authorList>
    </citation>
    <scope>NUCLEOTIDE SEQUENCE</scope>
    <source>
        <strain evidence="3">STM</strain>
    </source>
</reference>
<feature type="compositionally biased region" description="Polar residues" evidence="1">
    <location>
        <begin position="344"/>
        <end position="358"/>
    </location>
</feature>
<proteinExistence type="predicted"/>
<feature type="region of interest" description="Disordered" evidence="1">
    <location>
        <begin position="389"/>
        <end position="423"/>
    </location>
</feature>
<accession>A0A5J4SFJ1</accession>
<feature type="domain" description="Outer membrane protein beta-barrel" evidence="2">
    <location>
        <begin position="435"/>
        <end position="747"/>
    </location>
</feature>
<protein>
    <recommendedName>
        <fullName evidence="2">Outer membrane protein beta-barrel domain-containing protein</fullName>
    </recommendedName>
</protein>
<name>A0A5J4SFJ1_9ZZZZ</name>
<feature type="compositionally biased region" description="Gly residues" evidence="1">
    <location>
        <begin position="937"/>
        <end position="951"/>
    </location>
</feature>
<evidence type="ECO:0000256" key="1">
    <source>
        <dbReference type="SAM" id="MobiDB-lite"/>
    </source>
</evidence>
<evidence type="ECO:0000313" key="3">
    <source>
        <dbReference type="EMBL" id="KAA6344797.1"/>
    </source>
</evidence>
<evidence type="ECO:0000259" key="2">
    <source>
        <dbReference type="Pfam" id="PF14905"/>
    </source>
</evidence>
<dbReference type="SUPFAM" id="SSF56935">
    <property type="entry name" value="Porins"/>
    <property type="match status" value="1"/>
</dbReference>
<organism evidence="3">
    <name type="scientific">termite gut metagenome</name>
    <dbReference type="NCBI Taxonomy" id="433724"/>
    <lineage>
        <taxon>unclassified sequences</taxon>
        <taxon>metagenomes</taxon>
        <taxon>organismal metagenomes</taxon>
    </lineage>
</organism>
<gene>
    <name evidence="3" type="ORF">EZS27_007588</name>
</gene>
<sequence length="951" mass="106102">MRKLHILLGVLLWVSAQVVFAQNKNITVTGDVIEANTKQVIEQAAVRLFSLPDSVFVTGATTSSNGKFTLPKIAAGKYVLKVSYIGFLTEVVPVQLAPSVLNRNMGTISLSPDAVMLDETIVTAEAPPVVIREDTIEYNASAYRVPEGAMLEELVKKLPGAEVSSEGKITINGKEIKRIMVDGKEFFSDDPNVSMKNLPVEMVEKIKAYDRKSDMTRITGIDDGQEESVLDLTVKKGMKQGWVGNLIAGYGNLDRYEMGGMMSRFRDDATFSILGSANNTNNRGFSEFGDAGQGMGNNNAGSGITTARSLGLNFAKDTKKLQIGGNLQYGYSNRDAQQKSLTETFLGEQSSYGNSENSSQRKRSDLRADFRLEWRPDTMTTIIFRPNASYSTTNSENTSHSETRNDIRAMVNGKDSRSTNKSDNYSFNGRLQVFRKLNNKGRNLFVGGDFGYSDGETNSDSYSDTKFYKGQEYPDSTVMFTRHTDRTSDSRNWSVSASYTEPILTALFLQTRYEFSHRKRLSESLVSDQDSIDIMTNGYVESLSSRVENFYDTHTVDVSVRGIHPIVMYSVGIGINPQSSLSKTTIGPNSNKQLPKQNVINFSPNAMLRFTFSKQHQLMFRYNGRSNAPDIEDLQDVIDQTDPLNIRYGNPNLKPSFNNSLMMFYNKYIPDAMRSYSMNLFYSSTINSTANKMRYDAATGGRIYERVNLNGNWNTRGFFSFNTPLKNKKFTISSNTNGSYSDAVSYTSVGREDAQLSTTHNFGVSERLSGNYRSDIFDVSLNGSINYNKTQNSKQTNSNRETFDYYFGGNTNINLPWTTYLSTDANVRIKRGYSGDFNSRELMWNAQLSKSFLSNNAATIRIKIYDILQQQSNLSRNISETMMSDTEYNTLGSYFMVHFVYRLNTLGGRRASGLGNRQRPDFNGGDGGGYRDRSIRIGGGDGGGGGGGRRF</sequence>